<evidence type="ECO:0000256" key="7">
    <source>
        <dbReference type="SAM" id="MobiDB-lite"/>
    </source>
</evidence>
<keyword evidence="6" id="KW-0472">Membrane</keyword>
<keyword evidence="5" id="KW-1133">Transmembrane helix</keyword>
<dbReference type="Proteomes" id="UP000734854">
    <property type="component" value="Unassembled WGS sequence"/>
</dbReference>
<keyword evidence="4" id="KW-0256">Endoplasmic reticulum</keyword>
<dbReference type="Pfam" id="PF06624">
    <property type="entry name" value="RAMP4"/>
    <property type="match status" value="1"/>
</dbReference>
<proteinExistence type="inferred from homology"/>
<evidence type="ECO:0000256" key="6">
    <source>
        <dbReference type="ARBA" id="ARBA00023136"/>
    </source>
</evidence>
<reference evidence="8 9" key="1">
    <citation type="submission" date="2020-08" db="EMBL/GenBank/DDBJ databases">
        <title>Plant Genome Project.</title>
        <authorList>
            <person name="Zhang R.-G."/>
        </authorList>
    </citation>
    <scope>NUCLEOTIDE SEQUENCE [LARGE SCALE GENOMIC DNA]</scope>
    <source>
        <tissue evidence="8">Rhizome</tissue>
    </source>
</reference>
<gene>
    <name evidence="8" type="ORF">ZIOFF_031003</name>
</gene>
<comment type="caution">
    <text evidence="8">The sequence shown here is derived from an EMBL/GenBank/DDBJ whole genome shotgun (WGS) entry which is preliminary data.</text>
</comment>
<accession>A0A8J5H5S9</accession>
<keyword evidence="3" id="KW-0812">Transmembrane</keyword>
<dbReference type="PANTHER" id="PTHR15601:SF0">
    <property type="entry name" value="GEO09675P1"/>
    <property type="match status" value="1"/>
</dbReference>
<protein>
    <submittedName>
        <fullName evidence="8">Uncharacterized protein</fullName>
    </submittedName>
</protein>
<sequence length="297" mass="33723">MRETFLVADAGSPSLSFLQISSFIDLSVHPYSVRRENARGDYLSEGDLLRYDVFAFLTISRRLADRKVAKFQKNIARRGSVPETTVKKGNDYPVGPIVEEDDFRRRDSEILSLPPKSSLCYEVVRQLDQVRLEAEVAQTTVVQVKNLDKLIRTRERVTYVKLLIKVDMEGMHIDKVSITLPMGAYTRGHKTAHTGRSAIEITWMVERSGCARAEQDTTDWETPWAKGFSAWSRGQSEAGAEQNKVENGYRSLSPSKLGQRAELVHRRAEPTTVQRAKPMVNGMQTKKMTCRSRPMKQ</sequence>
<organism evidence="8 9">
    <name type="scientific">Zingiber officinale</name>
    <name type="common">Ginger</name>
    <name type="synonym">Amomum zingiber</name>
    <dbReference type="NCBI Taxonomy" id="94328"/>
    <lineage>
        <taxon>Eukaryota</taxon>
        <taxon>Viridiplantae</taxon>
        <taxon>Streptophyta</taxon>
        <taxon>Embryophyta</taxon>
        <taxon>Tracheophyta</taxon>
        <taxon>Spermatophyta</taxon>
        <taxon>Magnoliopsida</taxon>
        <taxon>Liliopsida</taxon>
        <taxon>Zingiberales</taxon>
        <taxon>Zingiberaceae</taxon>
        <taxon>Zingiber</taxon>
    </lineage>
</organism>
<comment type="similarity">
    <text evidence="2">Belongs to the RAMP4 family.</text>
</comment>
<comment type="subcellular location">
    <subcellularLocation>
        <location evidence="1">Endoplasmic reticulum membrane</location>
        <topology evidence="1">Single-pass membrane protein</topology>
    </subcellularLocation>
</comment>
<evidence type="ECO:0000256" key="2">
    <source>
        <dbReference type="ARBA" id="ARBA00005500"/>
    </source>
</evidence>
<evidence type="ECO:0000256" key="3">
    <source>
        <dbReference type="ARBA" id="ARBA00022692"/>
    </source>
</evidence>
<name>A0A8J5H5S9_ZINOF</name>
<keyword evidence="9" id="KW-1185">Reference proteome</keyword>
<dbReference type="AlphaFoldDB" id="A0A8J5H5S9"/>
<evidence type="ECO:0000313" key="8">
    <source>
        <dbReference type="EMBL" id="KAG6512869.1"/>
    </source>
</evidence>
<dbReference type="PANTHER" id="PTHR15601">
    <property type="entry name" value="STRESS ASSOCIATED ENDOPLASMIC RETICULUM PROTEIN SERP1/RAMP4"/>
    <property type="match status" value="1"/>
</dbReference>
<dbReference type="EMBL" id="JACMSC010000008">
    <property type="protein sequence ID" value="KAG6512869.1"/>
    <property type="molecule type" value="Genomic_DNA"/>
</dbReference>
<dbReference type="GO" id="GO:0005789">
    <property type="term" value="C:endoplasmic reticulum membrane"/>
    <property type="evidence" value="ECO:0007669"/>
    <property type="project" value="UniProtKB-SubCell"/>
</dbReference>
<evidence type="ECO:0000256" key="5">
    <source>
        <dbReference type="ARBA" id="ARBA00022989"/>
    </source>
</evidence>
<evidence type="ECO:0000256" key="1">
    <source>
        <dbReference type="ARBA" id="ARBA00004389"/>
    </source>
</evidence>
<feature type="region of interest" description="Disordered" evidence="7">
    <location>
        <begin position="231"/>
        <end position="272"/>
    </location>
</feature>
<evidence type="ECO:0000313" key="9">
    <source>
        <dbReference type="Proteomes" id="UP000734854"/>
    </source>
</evidence>
<dbReference type="InterPro" id="IPR010580">
    <property type="entry name" value="ER_stress-assoc"/>
</dbReference>
<evidence type="ECO:0000256" key="4">
    <source>
        <dbReference type="ARBA" id="ARBA00022824"/>
    </source>
</evidence>
<dbReference type="GO" id="GO:0030968">
    <property type="term" value="P:endoplasmic reticulum unfolded protein response"/>
    <property type="evidence" value="ECO:0007669"/>
    <property type="project" value="TreeGrafter"/>
</dbReference>